<keyword evidence="2 4" id="KW-1133">Transmembrane helix</keyword>
<keyword evidence="6" id="KW-1185">Reference proteome</keyword>
<dbReference type="Gene3D" id="1.20.1250.20">
    <property type="entry name" value="MFS general substrate transporter like domains"/>
    <property type="match status" value="1"/>
</dbReference>
<dbReference type="Proteomes" id="UP001162891">
    <property type="component" value="Chromosome"/>
</dbReference>
<dbReference type="Pfam" id="PF07690">
    <property type="entry name" value="MFS_1"/>
    <property type="match status" value="1"/>
</dbReference>
<evidence type="ECO:0000256" key="3">
    <source>
        <dbReference type="ARBA" id="ARBA00023136"/>
    </source>
</evidence>
<evidence type="ECO:0000313" key="6">
    <source>
        <dbReference type="Proteomes" id="UP001162891"/>
    </source>
</evidence>
<feature type="transmembrane region" description="Helical" evidence="4">
    <location>
        <begin position="78"/>
        <end position="97"/>
    </location>
</feature>
<feature type="transmembrane region" description="Helical" evidence="4">
    <location>
        <begin position="171"/>
        <end position="191"/>
    </location>
</feature>
<proteinExistence type="predicted"/>
<evidence type="ECO:0000256" key="2">
    <source>
        <dbReference type="ARBA" id="ARBA00022989"/>
    </source>
</evidence>
<organism evidence="5 6">
    <name type="scientific">Anaeromyxobacter oryzae</name>
    <dbReference type="NCBI Taxonomy" id="2918170"/>
    <lineage>
        <taxon>Bacteria</taxon>
        <taxon>Pseudomonadati</taxon>
        <taxon>Myxococcota</taxon>
        <taxon>Myxococcia</taxon>
        <taxon>Myxococcales</taxon>
        <taxon>Cystobacterineae</taxon>
        <taxon>Anaeromyxobacteraceae</taxon>
        <taxon>Anaeromyxobacter</taxon>
    </lineage>
</organism>
<feature type="transmembrane region" description="Helical" evidence="4">
    <location>
        <begin position="393"/>
        <end position="415"/>
    </location>
</feature>
<keyword evidence="3 4" id="KW-0472">Membrane</keyword>
<feature type="transmembrane region" description="Helical" evidence="4">
    <location>
        <begin position="319"/>
        <end position="343"/>
    </location>
</feature>
<feature type="transmembrane region" description="Helical" evidence="4">
    <location>
        <begin position="355"/>
        <end position="373"/>
    </location>
</feature>
<dbReference type="InterPro" id="IPR036259">
    <property type="entry name" value="MFS_trans_sf"/>
</dbReference>
<feature type="transmembrane region" description="Helical" evidence="4">
    <location>
        <begin position="294"/>
        <end position="313"/>
    </location>
</feature>
<feature type="transmembrane region" description="Helical" evidence="4">
    <location>
        <begin position="104"/>
        <end position="124"/>
    </location>
</feature>
<name>A0ABN6N022_9BACT</name>
<protein>
    <recommendedName>
        <fullName evidence="7">MFS transporter</fullName>
    </recommendedName>
</protein>
<dbReference type="RefSeq" id="WP_248355720.1">
    <property type="nucleotide sequence ID" value="NZ_AP025591.1"/>
</dbReference>
<dbReference type="EMBL" id="AP025591">
    <property type="protein sequence ID" value="BDG06271.1"/>
    <property type="molecule type" value="Genomic_DNA"/>
</dbReference>
<sequence length="429" mass="44419">MDDRTPDPAKPTPPWIFLFLDLPFGAAVGFLSITVPFWMERRGYAIDAIATVSAGANLAHAAKLAWIPILDLGSYRKLWYLAMAGLNAALFVAIALMPDPLATLPAFAVLLTVLQAVATTGHAANNALMATTTRLSDKGKVGGFAMASNVGSTGLLGALAILVADRVSPRAASLTMAVIVVASAGVALRIVEPRLVDEAVRRAGSLGRATALHLRAMLKDLWATITSREGFTGLLICLAPVGCQAMSNLFTGIATQYHADADMVSLANGLGGGIASAVGALLGGVLADRMSRRLAYALSGGITALCAVAMAFAPMTPWTYLWGTFTYLFAGGIAFATWAGMVLEMVGLSAATATKYALFNASANLAISYVTQLDGSVGSRVARWLAVEPARGVLLTDAVLTFAGIAFLLAMVFLVRGGRRAAAEGVAPG</sequence>
<feature type="transmembrane region" description="Helical" evidence="4">
    <location>
        <begin position="144"/>
        <end position="164"/>
    </location>
</feature>
<keyword evidence="1 4" id="KW-0812">Transmembrane</keyword>
<dbReference type="InterPro" id="IPR011701">
    <property type="entry name" value="MFS"/>
</dbReference>
<dbReference type="SUPFAM" id="SSF103473">
    <property type="entry name" value="MFS general substrate transporter"/>
    <property type="match status" value="1"/>
</dbReference>
<evidence type="ECO:0000256" key="1">
    <source>
        <dbReference type="ARBA" id="ARBA00022692"/>
    </source>
</evidence>
<evidence type="ECO:0000256" key="4">
    <source>
        <dbReference type="SAM" id="Phobius"/>
    </source>
</evidence>
<accession>A0ABN6N022</accession>
<feature type="transmembrane region" description="Helical" evidence="4">
    <location>
        <begin position="15"/>
        <end position="38"/>
    </location>
</feature>
<reference evidence="6" key="1">
    <citation type="journal article" date="2022" name="Int. J. Syst. Evol. Microbiol.">
        <title>Anaeromyxobacter oryzae sp. nov., Anaeromyxobacter diazotrophicus sp. nov. and Anaeromyxobacter paludicola sp. nov., isolated from paddy soils.</title>
        <authorList>
            <person name="Itoh H."/>
            <person name="Xu Z."/>
            <person name="Mise K."/>
            <person name="Masuda Y."/>
            <person name="Ushijima N."/>
            <person name="Hayakawa C."/>
            <person name="Shiratori Y."/>
            <person name="Senoo K."/>
        </authorList>
    </citation>
    <scope>NUCLEOTIDE SEQUENCE [LARGE SCALE GENOMIC DNA]</scope>
    <source>
        <strain evidence="6">Red232</strain>
    </source>
</reference>
<evidence type="ECO:0008006" key="7">
    <source>
        <dbReference type="Google" id="ProtNLM"/>
    </source>
</evidence>
<gene>
    <name evidence="5" type="ORF">AMOR_52670</name>
</gene>
<evidence type="ECO:0000313" key="5">
    <source>
        <dbReference type="EMBL" id="BDG06271.1"/>
    </source>
</evidence>
<feature type="transmembrane region" description="Helical" evidence="4">
    <location>
        <begin position="266"/>
        <end position="287"/>
    </location>
</feature>